<reference evidence="4" key="1">
    <citation type="submission" date="2021-01" db="EMBL/GenBank/DDBJ databases">
        <authorList>
            <person name="Corre E."/>
            <person name="Pelletier E."/>
            <person name="Niang G."/>
            <person name="Scheremetjew M."/>
            <person name="Finn R."/>
            <person name="Kale V."/>
            <person name="Holt S."/>
            <person name="Cochrane G."/>
            <person name="Meng A."/>
            <person name="Brown T."/>
            <person name="Cohen L."/>
        </authorList>
    </citation>
    <scope>NUCLEOTIDE SEQUENCE</scope>
    <source>
        <strain evidence="4">UIO037</strain>
    </source>
</reference>
<dbReference type="AlphaFoldDB" id="A0A7S4M4F8"/>
<evidence type="ECO:0000313" key="4">
    <source>
        <dbReference type="EMBL" id="CAE2200424.1"/>
    </source>
</evidence>
<sequence>MAARRLIPLLDRVLVKRVEPPTKSIGGILLPEQVQSKLNEGMVLSVGPGRRDKDGALLPMGVKVDDKVLLPQYGGSEISIDDEDLVLFRDEDILGVLKD</sequence>
<dbReference type="HAMAP" id="MF_00580">
    <property type="entry name" value="CH10"/>
    <property type="match status" value="1"/>
</dbReference>
<dbReference type="PROSITE" id="PS00681">
    <property type="entry name" value="CHAPERONINS_CPN10"/>
    <property type="match status" value="1"/>
</dbReference>
<dbReference type="FunFam" id="2.30.33.40:FF:000002">
    <property type="entry name" value="10 kDa chaperonin, mitochondrial"/>
    <property type="match status" value="1"/>
</dbReference>
<evidence type="ECO:0000256" key="3">
    <source>
        <dbReference type="RuleBase" id="RU003479"/>
    </source>
</evidence>
<dbReference type="SUPFAM" id="SSF50129">
    <property type="entry name" value="GroES-like"/>
    <property type="match status" value="1"/>
</dbReference>
<dbReference type="GO" id="GO:0005524">
    <property type="term" value="F:ATP binding"/>
    <property type="evidence" value="ECO:0007669"/>
    <property type="project" value="InterPro"/>
</dbReference>
<protein>
    <recommendedName>
        <fullName evidence="5">10 kDa chaperonin</fullName>
    </recommendedName>
</protein>
<name>A0A7S4M4F8_9EUKA</name>
<dbReference type="CDD" id="cd00320">
    <property type="entry name" value="cpn10"/>
    <property type="match status" value="1"/>
</dbReference>
<evidence type="ECO:0008006" key="5">
    <source>
        <dbReference type="Google" id="ProtNLM"/>
    </source>
</evidence>
<dbReference type="InterPro" id="IPR037124">
    <property type="entry name" value="Chaperonin_GroES_sf"/>
</dbReference>
<dbReference type="EMBL" id="HBKO01009520">
    <property type="protein sequence ID" value="CAE2200424.1"/>
    <property type="molecule type" value="Transcribed_RNA"/>
</dbReference>
<organism evidence="4">
    <name type="scientific">Prymnesium polylepis</name>
    <dbReference type="NCBI Taxonomy" id="72548"/>
    <lineage>
        <taxon>Eukaryota</taxon>
        <taxon>Haptista</taxon>
        <taxon>Haptophyta</taxon>
        <taxon>Prymnesiophyceae</taxon>
        <taxon>Prymnesiales</taxon>
        <taxon>Prymnesiaceae</taxon>
        <taxon>Prymnesium</taxon>
    </lineage>
</organism>
<dbReference type="GO" id="GO:0046872">
    <property type="term" value="F:metal ion binding"/>
    <property type="evidence" value="ECO:0007669"/>
    <property type="project" value="TreeGrafter"/>
</dbReference>
<evidence type="ECO:0000256" key="1">
    <source>
        <dbReference type="ARBA" id="ARBA00006975"/>
    </source>
</evidence>
<accession>A0A7S4M4F8</accession>
<dbReference type="GO" id="GO:0005739">
    <property type="term" value="C:mitochondrion"/>
    <property type="evidence" value="ECO:0007669"/>
    <property type="project" value="UniProtKB-ARBA"/>
</dbReference>
<dbReference type="PANTHER" id="PTHR10772:SF0">
    <property type="entry name" value="10 KDA HEAT SHOCK PROTEIN, MITOCHONDRIAL"/>
    <property type="match status" value="1"/>
</dbReference>
<dbReference type="GO" id="GO:0044183">
    <property type="term" value="F:protein folding chaperone"/>
    <property type="evidence" value="ECO:0007669"/>
    <property type="project" value="InterPro"/>
</dbReference>
<comment type="similarity">
    <text evidence="1 3">Belongs to the GroES chaperonin family.</text>
</comment>
<evidence type="ECO:0000256" key="2">
    <source>
        <dbReference type="ARBA" id="ARBA00023186"/>
    </source>
</evidence>
<dbReference type="Gene3D" id="2.30.33.40">
    <property type="entry name" value="GroES chaperonin"/>
    <property type="match status" value="1"/>
</dbReference>
<gene>
    <name evidence="4" type="ORF">CPOL0286_LOCUS4369</name>
</gene>
<dbReference type="PRINTS" id="PR00297">
    <property type="entry name" value="CHAPERONIN10"/>
</dbReference>
<keyword evidence="2 3" id="KW-0143">Chaperone</keyword>
<dbReference type="PANTHER" id="PTHR10772">
    <property type="entry name" value="10 KDA HEAT SHOCK PROTEIN"/>
    <property type="match status" value="1"/>
</dbReference>
<proteinExistence type="inferred from homology"/>
<dbReference type="GO" id="GO:0051087">
    <property type="term" value="F:protein-folding chaperone binding"/>
    <property type="evidence" value="ECO:0007669"/>
    <property type="project" value="TreeGrafter"/>
</dbReference>
<dbReference type="SMART" id="SM00883">
    <property type="entry name" value="Cpn10"/>
    <property type="match status" value="1"/>
</dbReference>
<dbReference type="InterPro" id="IPR011032">
    <property type="entry name" value="GroES-like_sf"/>
</dbReference>
<dbReference type="InterPro" id="IPR020818">
    <property type="entry name" value="Chaperonin_GroES"/>
</dbReference>
<dbReference type="InterPro" id="IPR018369">
    <property type="entry name" value="Chaprnonin_Cpn10_CS"/>
</dbReference>
<dbReference type="GO" id="GO:0051082">
    <property type="term" value="F:unfolded protein binding"/>
    <property type="evidence" value="ECO:0007669"/>
    <property type="project" value="TreeGrafter"/>
</dbReference>
<dbReference type="Pfam" id="PF00166">
    <property type="entry name" value="Cpn10"/>
    <property type="match status" value="1"/>
</dbReference>